<evidence type="ECO:0000313" key="4">
    <source>
        <dbReference type="Proteomes" id="UP001549320"/>
    </source>
</evidence>
<comment type="caution">
    <text evidence="3">The sequence shown here is derived from an EMBL/GenBank/DDBJ whole genome shotgun (WGS) entry which is preliminary data.</text>
</comment>
<keyword evidence="2" id="KW-0732">Signal</keyword>
<dbReference type="PANTHER" id="PTHR22946">
    <property type="entry name" value="DIENELACTONE HYDROLASE DOMAIN-CONTAINING PROTEIN-RELATED"/>
    <property type="match status" value="1"/>
</dbReference>
<evidence type="ECO:0000313" key="3">
    <source>
        <dbReference type="EMBL" id="MET4578045.1"/>
    </source>
</evidence>
<feature type="chain" id="PRO_5047379382" evidence="2">
    <location>
        <begin position="27"/>
        <end position="298"/>
    </location>
</feature>
<sequence length="298" mass="31973">MNIALAKRLVWCLVGCFMSAHSITWAAEQRMEPEVVKLALQINGDPVEVTAHLYKPQGDGPFPLVIFSHGRASSPADRARLSQPILGGHANYWLKQGVAVVAPVRPGYGDTGGIDRENSFARWSGTTCNSNPDFTEISGQSRETIRATHEWAQHQPWVRKDRILLEGQSAGGLATVAAGALNLPGVVGLVNFAGGSGGNPERSPGQSCRPDNLTKTYGALGAQVKVPSLWLYAENDLYWGAEAPRQWHAAFLAGGSDSLLVQTPPLAGHDGHRLLARGGRMWSGPLNAFVQKIGLTSR</sequence>
<dbReference type="RefSeq" id="WP_354444956.1">
    <property type="nucleotide sequence ID" value="NZ_JBEPSH010000006.1"/>
</dbReference>
<feature type="signal peptide" evidence="2">
    <location>
        <begin position="1"/>
        <end position="26"/>
    </location>
</feature>
<dbReference type="SUPFAM" id="SSF53474">
    <property type="entry name" value="alpha/beta-Hydrolases"/>
    <property type="match status" value="1"/>
</dbReference>
<dbReference type="Gene3D" id="3.40.50.1820">
    <property type="entry name" value="alpha/beta hydrolase"/>
    <property type="match status" value="1"/>
</dbReference>
<dbReference type="PANTHER" id="PTHR22946:SF9">
    <property type="entry name" value="POLYKETIDE TRANSFERASE AF380"/>
    <property type="match status" value="1"/>
</dbReference>
<evidence type="ECO:0000256" key="1">
    <source>
        <dbReference type="ARBA" id="ARBA00022801"/>
    </source>
</evidence>
<protein>
    <submittedName>
        <fullName evidence="3">Dienelactone hydrolase</fullName>
    </submittedName>
</protein>
<reference evidence="3 4" key="1">
    <citation type="submission" date="2024-06" db="EMBL/GenBank/DDBJ databases">
        <title>Sorghum-associated microbial communities from plants grown in Nebraska, USA.</title>
        <authorList>
            <person name="Schachtman D."/>
        </authorList>
    </citation>
    <scope>NUCLEOTIDE SEQUENCE [LARGE SCALE GENOMIC DNA]</scope>
    <source>
        <strain evidence="3 4">2709</strain>
    </source>
</reference>
<dbReference type="InterPro" id="IPR050261">
    <property type="entry name" value="FrsA_esterase"/>
</dbReference>
<evidence type="ECO:0000256" key="2">
    <source>
        <dbReference type="SAM" id="SignalP"/>
    </source>
</evidence>
<dbReference type="EMBL" id="JBEPSH010000006">
    <property type="protein sequence ID" value="MET4578045.1"/>
    <property type="molecule type" value="Genomic_DNA"/>
</dbReference>
<organism evidence="3 4">
    <name type="scientific">Ottowia thiooxydans</name>
    <dbReference type="NCBI Taxonomy" id="219182"/>
    <lineage>
        <taxon>Bacteria</taxon>
        <taxon>Pseudomonadati</taxon>
        <taxon>Pseudomonadota</taxon>
        <taxon>Betaproteobacteria</taxon>
        <taxon>Burkholderiales</taxon>
        <taxon>Comamonadaceae</taxon>
        <taxon>Ottowia</taxon>
    </lineage>
</organism>
<keyword evidence="4" id="KW-1185">Reference proteome</keyword>
<proteinExistence type="predicted"/>
<dbReference type="InterPro" id="IPR029058">
    <property type="entry name" value="AB_hydrolase_fold"/>
</dbReference>
<dbReference type="GO" id="GO:0016787">
    <property type="term" value="F:hydrolase activity"/>
    <property type="evidence" value="ECO:0007669"/>
    <property type="project" value="UniProtKB-KW"/>
</dbReference>
<name>A0ABV2QAJ8_9BURK</name>
<accession>A0ABV2QAJ8</accession>
<dbReference type="Proteomes" id="UP001549320">
    <property type="component" value="Unassembled WGS sequence"/>
</dbReference>
<gene>
    <name evidence="3" type="ORF">ABIE13_003161</name>
</gene>
<keyword evidence="1 3" id="KW-0378">Hydrolase</keyword>